<feature type="region of interest" description="Disordered" evidence="1">
    <location>
        <begin position="30"/>
        <end position="53"/>
    </location>
</feature>
<evidence type="ECO:0000256" key="2">
    <source>
        <dbReference type="SAM" id="SignalP"/>
    </source>
</evidence>
<dbReference type="EMBL" id="JABACJ020000016">
    <property type="protein sequence ID" value="MBU3877216.1"/>
    <property type="molecule type" value="Genomic_DNA"/>
</dbReference>
<gene>
    <name evidence="3" type="ORF">HGO97_015530</name>
</gene>
<name>A0ABS6D6T1_9FIRM</name>
<evidence type="ECO:0000313" key="4">
    <source>
        <dbReference type="Proteomes" id="UP000723714"/>
    </source>
</evidence>
<feature type="compositionally biased region" description="Polar residues" evidence="1">
    <location>
        <begin position="36"/>
        <end position="47"/>
    </location>
</feature>
<feature type="chain" id="PRO_5046386410" description="Lipoprotein" evidence="2">
    <location>
        <begin position="25"/>
        <end position="168"/>
    </location>
</feature>
<keyword evidence="4" id="KW-1185">Reference proteome</keyword>
<organism evidence="3 4">
    <name type="scientific">Faecalicatena faecalis</name>
    <dbReference type="NCBI Taxonomy" id="2726362"/>
    <lineage>
        <taxon>Bacteria</taxon>
        <taxon>Bacillati</taxon>
        <taxon>Bacillota</taxon>
        <taxon>Clostridia</taxon>
        <taxon>Lachnospirales</taxon>
        <taxon>Lachnospiraceae</taxon>
        <taxon>Faecalicatena</taxon>
    </lineage>
</organism>
<evidence type="ECO:0000313" key="3">
    <source>
        <dbReference type="EMBL" id="MBU3877216.1"/>
    </source>
</evidence>
<protein>
    <recommendedName>
        <fullName evidence="5">Lipoprotein</fullName>
    </recommendedName>
</protein>
<keyword evidence="2" id="KW-0732">Signal</keyword>
<reference evidence="3 4" key="1">
    <citation type="submission" date="2021-06" db="EMBL/GenBank/DDBJ databases">
        <title>Faecalicatena sp. nov. isolated from porcine feces.</title>
        <authorList>
            <person name="Oh B.S."/>
            <person name="Lee J.H."/>
        </authorList>
    </citation>
    <scope>NUCLEOTIDE SEQUENCE [LARGE SCALE GENOMIC DNA]</scope>
    <source>
        <strain evidence="3 4">AGMB00832</strain>
    </source>
</reference>
<dbReference type="RefSeq" id="WP_216243523.1">
    <property type="nucleotide sequence ID" value="NZ_JABACJ020000016.1"/>
</dbReference>
<proteinExistence type="predicted"/>
<evidence type="ECO:0000256" key="1">
    <source>
        <dbReference type="SAM" id="MobiDB-lite"/>
    </source>
</evidence>
<feature type="signal peptide" evidence="2">
    <location>
        <begin position="1"/>
        <end position="24"/>
    </location>
</feature>
<comment type="caution">
    <text evidence="3">The sequence shown here is derived from an EMBL/GenBank/DDBJ whole genome shotgun (WGS) entry which is preliminary data.</text>
</comment>
<dbReference type="PROSITE" id="PS51257">
    <property type="entry name" value="PROKAR_LIPOPROTEIN"/>
    <property type="match status" value="1"/>
</dbReference>
<dbReference type="Proteomes" id="UP000723714">
    <property type="component" value="Unassembled WGS sequence"/>
</dbReference>
<sequence>MKNSNMLKGVLVFLCTLALTGCGAGNGDTTGGTQGSPMNASTETGNGAQAGESKGNAEELLNACSLSGSVIEFTDGGCTINPTIDDGQTAKSAAAGHEDIADQVDVQYQEDCVFQTAVVDVASGNAELGAASLSDIKKSTKLVIYGDFTDSHNLMADRVIIWRYGQEG</sequence>
<evidence type="ECO:0008006" key="5">
    <source>
        <dbReference type="Google" id="ProtNLM"/>
    </source>
</evidence>
<accession>A0ABS6D6T1</accession>